<feature type="chain" id="PRO_5003281517" description="Outer membrane protein beta-barrel domain-containing protein" evidence="1">
    <location>
        <begin position="24"/>
        <end position="643"/>
    </location>
</feature>
<sequence>MEFKKWFCRVLIGFALTPTIAYANNVIKLTSKSQTNKLVITKKPTIICSDKDIDYKNITAILLDETDITELSDISNDSITFDAFVPLASGEHTLSVIYSENGEDKRKDFVFRTKQSKYFDTATAKFSATTLYVSTLKKSDKLTDVPHTKIESNPEVDVLLENEYWHYSFHGGLKYLSQSLPVEPPQQKGFDLSGYLLSIGYKNEDFSADANIGDIQIDESDYSAQGLSGRGGVLSTSYKSYAIRAFVVDSKSRYGFDGGTGLDIGSKNSIYGASFTKTFFDDTNIRLIYLHGKKTGDGFGTSSSDPQTITKEGYVYALSLSTPIIKDKISLYSEIDFSSYDPNISDSFDSMSDRAYNVKLNITPNEIYNFNVVYEHVGRKYFSIANEGITNDTEGVYFNAGANYTYHTIALKLSRSNNNVDDIPLYSKIYTYSGEVDYSLNRFEHAPINLSYRRDYVKSTKEPSEDDKQKMITDTYHGDIGYNMDSFSILFGVDYSKQNDKTKNNQDTSSVTYSLSPSYSVETFHINPNLSFNKTRDYKSGTNTNATTLGLALGGSLFKQRFSYDLSGTYTKTKDNKNTTNTRGLNAAFQVAYAFELPKNWVVKTPSIGIRGEYNHSRDKISGTKDHDINIQLFVSIPLEYIF</sequence>
<reference evidence="3" key="2">
    <citation type="submission" date="2011-03" db="EMBL/GenBank/DDBJ databases">
        <title>The complete genome of Hippea maritima DSM 10411.</title>
        <authorList>
            <consortium name="US DOE Joint Genome Institute (JGI-PGF)"/>
            <person name="Lucas S."/>
            <person name="Copeland A."/>
            <person name="Lapidus A."/>
            <person name="Bruce D."/>
            <person name="Goodwin L."/>
            <person name="Pitluck S."/>
            <person name="Peters L."/>
            <person name="Kyrpides N."/>
            <person name="Mavromatis K."/>
            <person name="Pagani I."/>
            <person name="Ivanova N."/>
            <person name="Mikhailova N."/>
            <person name="Lu M."/>
            <person name="Detter J.C."/>
            <person name="Tapia R."/>
            <person name="Han C."/>
            <person name="Land M."/>
            <person name="Hauser L."/>
            <person name="Markowitz V."/>
            <person name="Cheng J.-F."/>
            <person name="Hugenholtz P."/>
            <person name="Woyke T."/>
            <person name="Wu D."/>
            <person name="Spring S."/>
            <person name="Schroeder M."/>
            <person name="Brambilla E."/>
            <person name="Klenk H.-P."/>
            <person name="Eisen J.A."/>
        </authorList>
    </citation>
    <scope>NUCLEOTIDE SEQUENCE [LARGE SCALE GENOMIC DNA]</scope>
    <source>
        <strain evidence="3">ATCC 700847 / DSM 10411 / MH2</strain>
    </source>
</reference>
<reference evidence="2 3" key="1">
    <citation type="journal article" date="2011" name="Stand. Genomic Sci.">
        <title>Complete genome sequence of the thermophilic sulfur-reducer Hippea maritima type strain (MH(2)).</title>
        <authorList>
            <person name="Huntemann M."/>
            <person name="Lu M."/>
            <person name="Nolan M."/>
            <person name="Lapidus A."/>
            <person name="Lucas S."/>
            <person name="Hammon N."/>
            <person name="Deshpande S."/>
            <person name="Cheng J.F."/>
            <person name="Tapia R."/>
            <person name="Han C."/>
            <person name="Goodwin L."/>
            <person name="Pitluck S."/>
            <person name="Liolios K."/>
            <person name="Pagani I."/>
            <person name="Ivanova N."/>
            <person name="Ovchinikova G."/>
            <person name="Pati A."/>
            <person name="Chen A."/>
            <person name="Palaniappan K."/>
            <person name="Land M."/>
            <person name="Hauser L."/>
            <person name="Jeffries C.D."/>
            <person name="Detter J.C."/>
            <person name="Brambilla E.M."/>
            <person name="Rohde M."/>
            <person name="Spring S."/>
            <person name="Goker M."/>
            <person name="Woyke T."/>
            <person name="Bristow J."/>
            <person name="Eisen J.A."/>
            <person name="Markowitz V."/>
            <person name="Hugenholtz P."/>
            <person name="Kyrpides N.C."/>
            <person name="Klenk H.P."/>
            <person name="Mavromatis K."/>
        </authorList>
    </citation>
    <scope>NUCLEOTIDE SEQUENCE [LARGE SCALE GENOMIC DNA]</scope>
    <source>
        <strain evidence="3">ATCC 700847 / DSM 10411 / MH2</strain>
    </source>
</reference>
<dbReference type="AlphaFoldDB" id="F2LWI2"/>
<evidence type="ECO:0000313" key="2">
    <source>
        <dbReference type="EMBL" id="AEA34091.1"/>
    </source>
</evidence>
<evidence type="ECO:0008006" key="4">
    <source>
        <dbReference type="Google" id="ProtNLM"/>
    </source>
</evidence>
<dbReference type="EMBL" id="CP002606">
    <property type="protein sequence ID" value="AEA34091.1"/>
    <property type="molecule type" value="Genomic_DNA"/>
</dbReference>
<organism evidence="2 3">
    <name type="scientific">Hippea maritima (strain ATCC 700847 / DSM 10411 / MH2)</name>
    <dbReference type="NCBI Taxonomy" id="760142"/>
    <lineage>
        <taxon>Bacteria</taxon>
        <taxon>Pseudomonadati</taxon>
        <taxon>Campylobacterota</taxon>
        <taxon>Desulfurellia</taxon>
        <taxon>Desulfurellales</taxon>
        <taxon>Hippeaceae</taxon>
        <taxon>Hippea</taxon>
    </lineage>
</organism>
<name>F2LWI2_HIPMA</name>
<keyword evidence="3" id="KW-1185">Reference proteome</keyword>
<dbReference type="OrthoDB" id="5390891at2"/>
<accession>F2LWI2</accession>
<keyword evidence="1" id="KW-0732">Signal</keyword>
<protein>
    <recommendedName>
        <fullName evidence="4">Outer membrane protein beta-barrel domain-containing protein</fullName>
    </recommendedName>
</protein>
<dbReference type="Proteomes" id="UP000008139">
    <property type="component" value="Chromosome"/>
</dbReference>
<gene>
    <name evidence="2" type="ordered locus">Hipma_1125</name>
</gene>
<dbReference type="KEGG" id="hmr:Hipma_1125"/>
<dbReference type="STRING" id="760142.Hipma_1125"/>
<proteinExistence type="predicted"/>
<dbReference type="HOGENOM" id="CLU_425651_0_0_7"/>
<feature type="signal peptide" evidence="1">
    <location>
        <begin position="1"/>
        <end position="23"/>
    </location>
</feature>
<dbReference type="RefSeq" id="WP_013682129.1">
    <property type="nucleotide sequence ID" value="NC_015318.1"/>
</dbReference>
<evidence type="ECO:0000256" key="1">
    <source>
        <dbReference type="SAM" id="SignalP"/>
    </source>
</evidence>
<dbReference type="eggNOG" id="ENOG5033KQK">
    <property type="taxonomic scope" value="Bacteria"/>
</dbReference>
<dbReference type="InParanoid" id="F2LWI2"/>
<evidence type="ECO:0000313" key="3">
    <source>
        <dbReference type="Proteomes" id="UP000008139"/>
    </source>
</evidence>